<evidence type="ECO:0000256" key="1">
    <source>
        <dbReference type="SAM" id="Phobius"/>
    </source>
</evidence>
<evidence type="ECO:0000313" key="3">
    <source>
        <dbReference type="Proteomes" id="UP000198827"/>
    </source>
</evidence>
<evidence type="ECO:0000313" key="2">
    <source>
        <dbReference type="EMBL" id="SDP29855.1"/>
    </source>
</evidence>
<keyword evidence="1" id="KW-0472">Membrane</keyword>
<dbReference type="RefSeq" id="WP_090188832.1">
    <property type="nucleotide sequence ID" value="NZ_LT629705.1"/>
</dbReference>
<dbReference type="Proteomes" id="UP000198827">
    <property type="component" value="Chromosome I"/>
</dbReference>
<dbReference type="OrthoDB" id="6195742at2"/>
<feature type="transmembrane region" description="Helical" evidence="1">
    <location>
        <begin position="59"/>
        <end position="82"/>
    </location>
</feature>
<accession>A0A1H0RK92</accession>
<protein>
    <submittedName>
        <fullName evidence="2">Uncharacterized protein</fullName>
    </submittedName>
</protein>
<keyword evidence="1" id="KW-1133">Transmembrane helix</keyword>
<organism evidence="2 3">
    <name type="scientific">Pseudomonas arsenicoxydans</name>
    <dbReference type="NCBI Taxonomy" id="702115"/>
    <lineage>
        <taxon>Bacteria</taxon>
        <taxon>Pseudomonadati</taxon>
        <taxon>Pseudomonadota</taxon>
        <taxon>Gammaproteobacteria</taxon>
        <taxon>Pseudomonadales</taxon>
        <taxon>Pseudomonadaceae</taxon>
        <taxon>Pseudomonas</taxon>
    </lineage>
</organism>
<gene>
    <name evidence="2" type="ORF">SAMN04489798_5289</name>
</gene>
<dbReference type="AlphaFoldDB" id="A0A1H0RK92"/>
<proteinExistence type="predicted"/>
<dbReference type="EMBL" id="LT629705">
    <property type="protein sequence ID" value="SDP29855.1"/>
    <property type="molecule type" value="Genomic_DNA"/>
</dbReference>
<reference evidence="2 3" key="1">
    <citation type="submission" date="2016-10" db="EMBL/GenBank/DDBJ databases">
        <authorList>
            <person name="de Groot N.N."/>
        </authorList>
    </citation>
    <scope>NUCLEOTIDE SEQUENCE [LARGE SCALE GENOMIC DNA]</scope>
    <source>
        <strain evidence="2 3">CECT 7543</strain>
    </source>
</reference>
<keyword evidence="1" id="KW-0812">Transmembrane</keyword>
<name>A0A1H0RK92_9PSED</name>
<sequence>MASITVLAGDFLQGDGEYIDDVFTLRTSLHPWPGITLPLSAFKCVEVANEDSINNIKDAIGFGVAGAMLLGPIGAIAGFMLAGKETEVTFLATLKDDRKLLAAVDGNTFEELSRKIPA</sequence>